<name>A0AC34FUU3_9BILA</name>
<accession>A0AC34FUU3</accession>
<evidence type="ECO:0000313" key="2">
    <source>
        <dbReference type="WBParaSite" id="ES5_v2.g20993.t1"/>
    </source>
</evidence>
<protein>
    <submittedName>
        <fullName evidence="2">Uncharacterized protein</fullName>
    </submittedName>
</protein>
<sequence>ENGISEVEINEADLKLPLEAAENAAEIAGASRIKFPSWEQVRKQYYRLRAKGEKLAAAGRGRRKHMPFVDAVQIVVQPDETTIARNVIQRAERQFDAEAFGMNGEEIQETSKVKTEYHPQEF</sequence>
<dbReference type="WBParaSite" id="ES5_v2.g20993.t1">
    <property type="protein sequence ID" value="ES5_v2.g20993.t1"/>
    <property type="gene ID" value="ES5_v2.g20993"/>
</dbReference>
<dbReference type="Proteomes" id="UP000887579">
    <property type="component" value="Unplaced"/>
</dbReference>
<reference evidence="2" key="1">
    <citation type="submission" date="2022-11" db="UniProtKB">
        <authorList>
            <consortium name="WormBaseParasite"/>
        </authorList>
    </citation>
    <scope>IDENTIFICATION</scope>
</reference>
<organism evidence="1 2">
    <name type="scientific">Panagrolaimus sp. ES5</name>
    <dbReference type="NCBI Taxonomy" id="591445"/>
    <lineage>
        <taxon>Eukaryota</taxon>
        <taxon>Metazoa</taxon>
        <taxon>Ecdysozoa</taxon>
        <taxon>Nematoda</taxon>
        <taxon>Chromadorea</taxon>
        <taxon>Rhabditida</taxon>
        <taxon>Tylenchina</taxon>
        <taxon>Panagrolaimomorpha</taxon>
        <taxon>Panagrolaimoidea</taxon>
        <taxon>Panagrolaimidae</taxon>
        <taxon>Panagrolaimus</taxon>
    </lineage>
</organism>
<proteinExistence type="predicted"/>
<evidence type="ECO:0000313" key="1">
    <source>
        <dbReference type="Proteomes" id="UP000887579"/>
    </source>
</evidence>